<feature type="domain" description="Reverse transcriptase" evidence="1">
    <location>
        <begin position="225"/>
        <end position="399"/>
    </location>
</feature>
<dbReference type="WBParaSite" id="SRDH1_82350.1">
    <property type="protein sequence ID" value="SRDH1_82350.1"/>
    <property type="gene ID" value="SRDH1_82350"/>
</dbReference>
<evidence type="ECO:0000313" key="2">
    <source>
        <dbReference type="Proteomes" id="UP000050792"/>
    </source>
</evidence>
<accession>A0AA85G9A8</accession>
<dbReference type="Proteomes" id="UP000050792">
    <property type="component" value="Unassembled WGS sequence"/>
</dbReference>
<keyword evidence="2" id="KW-1185">Reference proteome</keyword>
<sequence length="399" mass="46590">MRAFREGEVTLPTLGRTRAFGGLFGLSHKDNERSDKKHIQLLKSLENQPVENKFLTEPKRYVHNFFSKELNKEKLEVLALGLKFCDTRNRVNHMDKDIQFENLHRQTSDLVPTSNLELERFKASIIEYCYQFKHSRYNYRSILTKKHKEAISELINDENLIITKPDKGTGTVLLNRNDYIDKMNNILNDHRKFQKLNNQKDVDNKIENELTRSLKKLRDQQIIPPDIYESIKPIGTHLPRLYGLPKVHKRDIPLKPILDMYDSPYHTVAKWLVTVLKPLHKQLVKHCIKDVFQFVEKIKNINIKGLKMMSFDVTSFFTNVPFRETVEYICEQLREQEVVTTIPVETIKELLLKCTMNAHFKFNGEIYRQIDGVAMGSPLGPILADIFLAKLENGPLTTD</sequence>
<reference evidence="2" key="1">
    <citation type="submission" date="2022-06" db="EMBL/GenBank/DDBJ databases">
        <authorList>
            <person name="Berger JAMES D."/>
            <person name="Berger JAMES D."/>
        </authorList>
    </citation>
    <scope>NUCLEOTIDE SEQUENCE [LARGE SCALE GENOMIC DNA]</scope>
</reference>
<dbReference type="InterPro" id="IPR000477">
    <property type="entry name" value="RT_dom"/>
</dbReference>
<dbReference type="PANTHER" id="PTHR21301:SF10">
    <property type="entry name" value="REVERSE TRANSCRIPTASE DOMAIN-CONTAINING PROTEIN"/>
    <property type="match status" value="1"/>
</dbReference>
<reference evidence="3" key="2">
    <citation type="submission" date="2023-11" db="UniProtKB">
        <authorList>
            <consortium name="WormBaseParasite"/>
        </authorList>
    </citation>
    <scope>IDENTIFICATION</scope>
</reference>
<protein>
    <recommendedName>
        <fullName evidence="1">Reverse transcriptase domain-containing protein</fullName>
    </recommendedName>
</protein>
<dbReference type="AlphaFoldDB" id="A0AA85G9A8"/>
<dbReference type="PROSITE" id="PS50878">
    <property type="entry name" value="RT_POL"/>
    <property type="match status" value="1"/>
</dbReference>
<organism evidence="2 3">
    <name type="scientific">Schistosoma rodhaini</name>
    <dbReference type="NCBI Taxonomy" id="6188"/>
    <lineage>
        <taxon>Eukaryota</taxon>
        <taxon>Metazoa</taxon>
        <taxon>Spiralia</taxon>
        <taxon>Lophotrochozoa</taxon>
        <taxon>Platyhelminthes</taxon>
        <taxon>Trematoda</taxon>
        <taxon>Digenea</taxon>
        <taxon>Strigeidida</taxon>
        <taxon>Schistosomatoidea</taxon>
        <taxon>Schistosomatidae</taxon>
        <taxon>Schistosoma</taxon>
    </lineage>
</organism>
<evidence type="ECO:0000259" key="1">
    <source>
        <dbReference type="PROSITE" id="PS50878"/>
    </source>
</evidence>
<dbReference type="PANTHER" id="PTHR21301">
    <property type="entry name" value="REVERSE TRANSCRIPTASE"/>
    <property type="match status" value="1"/>
</dbReference>
<evidence type="ECO:0000313" key="3">
    <source>
        <dbReference type="WBParaSite" id="SRDH1_82350.1"/>
    </source>
</evidence>
<proteinExistence type="predicted"/>
<name>A0AA85G9A8_9TREM</name>